<dbReference type="Gene3D" id="3.40.50.2300">
    <property type="match status" value="1"/>
</dbReference>
<keyword evidence="11" id="KW-1185">Reference proteome</keyword>
<dbReference type="Pfam" id="PF02518">
    <property type="entry name" value="HATPase_c"/>
    <property type="match status" value="1"/>
</dbReference>
<dbReference type="EMBL" id="CP049057">
    <property type="protein sequence ID" value="QIE59600.1"/>
    <property type="molecule type" value="Genomic_DNA"/>
</dbReference>
<dbReference type="AlphaFoldDB" id="A0A6G6GM83"/>
<organism evidence="10 11">
    <name type="scientific">Rasiella rasia</name>
    <dbReference type="NCBI Taxonomy" id="2744027"/>
    <lineage>
        <taxon>Bacteria</taxon>
        <taxon>Pseudomonadati</taxon>
        <taxon>Bacteroidota</taxon>
        <taxon>Flavobacteriia</taxon>
        <taxon>Flavobacteriales</taxon>
        <taxon>Flavobacteriaceae</taxon>
        <taxon>Rasiella</taxon>
    </lineage>
</organism>
<dbReference type="PROSITE" id="PS50109">
    <property type="entry name" value="HIS_KIN"/>
    <property type="match status" value="1"/>
</dbReference>
<keyword evidence="7" id="KW-0732">Signal</keyword>
<feature type="domain" description="Response regulatory" evidence="9">
    <location>
        <begin position="615"/>
        <end position="729"/>
    </location>
</feature>
<keyword evidence="6" id="KW-0472">Membrane</keyword>
<accession>A0A6G6GM83</accession>
<evidence type="ECO:0000259" key="9">
    <source>
        <dbReference type="PROSITE" id="PS50110"/>
    </source>
</evidence>
<dbReference type="InterPro" id="IPR003594">
    <property type="entry name" value="HATPase_dom"/>
</dbReference>
<keyword evidence="6" id="KW-0812">Transmembrane</keyword>
<dbReference type="CDD" id="cd00082">
    <property type="entry name" value="HisKA"/>
    <property type="match status" value="1"/>
</dbReference>
<keyword evidence="5" id="KW-0802">TPR repeat</keyword>
<comment type="catalytic activity">
    <reaction evidence="1">
        <text>ATP + protein L-histidine = ADP + protein N-phospho-L-histidine.</text>
        <dbReference type="EC" id="2.7.13.3"/>
    </reaction>
</comment>
<dbReference type="SUPFAM" id="SSF47384">
    <property type="entry name" value="Homodimeric domain of signal transducing histidine kinase"/>
    <property type="match status" value="1"/>
</dbReference>
<dbReference type="SUPFAM" id="SSF48452">
    <property type="entry name" value="TPR-like"/>
    <property type="match status" value="1"/>
</dbReference>
<dbReference type="Pfam" id="PF00072">
    <property type="entry name" value="Response_reg"/>
    <property type="match status" value="1"/>
</dbReference>
<dbReference type="InterPro" id="IPR011990">
    <property type="entry name" value="TPR-like_helical_dom_sf"/>
</dbReference>
<evidence type="ECO:0000256" key="5">
    <source>
        <dbReference type="PROSITE-ProRule" id="PRU00339"/>
    </source>
</evidence>
<dbReference type="InterPro" id="IPR001789">
    <property type="entry name" value="Sig_transdc_resp-reg_receiver"/>
</dbReference>
<feature type="domain" description="Histidine kinase" evidence="8">
    <location>
        <begin position="373"/>
        <end position="593"/>
    </location>
</feature>
<dbReference type="SMART" id="SM00388">
    <property type="entry name" value="HisKA"/>
    <property type="match status" value="1"/>
</dbReference>
<feature type="signal peptide" evidence="7">
    <location>
        <begin position="1"/>
        <end position="18"/>
    </location>
</feature>
<dbReference type="CDD" id="cd16922">
    <property type="entry name" value="HATPase_EvgS-ArcB-TorS-like"/>
    <property type="match status" value="1"/>
</dbReference>
<protein>
    <recommendedName>
        <fullName evidence="2">histidine kinase</fullName>
        <ecNumber evidence="2">2.7.13.3</ecNumber>
    </recommendedName>
</protein>
<evidence type="ECO:0000256" key="2">
    <source>
        <dbReference type="ARBA" id="ARBA00012438"/>
    </source>
</evidence>
<dbReference type="Pfam" id="PF00512">
    <property type="entry name" value="HisKA"/>
    <property type="match status" value="1"/>
</dbReference>
<dbReference type="GO" id="GO:0000155">
    <property type="term" value="F:phosphorelay sensor kinase activity"/>
    <property type="evidence" value="ECO:0007669"/>
    <property type="project" value="InterPro"/>
</dbReference>
<evidence type="ECO:0000256" key="1">
    <source>
        <dbReference type="ARBA" id="ARBA00000085"/>
    </source>
</evidence>
<feature type="repeat" description="TPR" evidence="5">
    <location>
        <begin position="196"/>
        <end position="229"/>
    </location>
</feature>
<dbReference type="InterPro" id="IPR005467">
    <property type="entry name" value="His_kinase_dom"/>
</dbReference>
<dbReference type="PRINTS" id="PR00344">
    <property type="entry name" value="BCTRLSENSOR"/>
</dbReference>
<feature type="modified residue" description="4-aspartylphosphate" evidence="4">
    <location>
        <position position="664"/>
    </location>
</feature>
<dbReference type="CDD" id="cd17546">
    <property type="entry name" value="REC_hyHK_CKI1_RcsC-like"/>
    <property type="match status" value="1"/>
</dbReference>
<dbReference type="SUPFAM" id="SSF55874">
    <property type="entry name" value="ATPase domain of HSP90 chaperone/DNA topoisomerase II/histidine kinase"/>
    <property type="match status" value="1"/>
</dbReference>
<evidence type="ECO:0000256" key="3">
    <source>
        <dbReference type="ARBA" id="ARBA00022553"/>
    </source>
</evidence>
<gene>
    <name evidence="10" type="ORF">G5B37_08500</name>
</gene>
<evidence type="ECO:0000259" key="8">
    <source>
        <dbReference type="PROSITE" id="PS50109"/>
    </source>
</evidence>
<proteinExistence type="predicted"/>
<dbReference type="InterPro" id="IPR036097">
    <property type="entry name" value="HisK_dim/P_sf"/>
</dbReference>
<dbReference type="PANTHER" id="PTHR45339">
    <property type="entry name" value="HYBRID SIGNAL TRANSDUCTION HISTIDINE KINASE J"/>
    <property type="match status" value="1"/>
</dbReference>
<evidence type="ECO:0000313" key="10">
    <source>
        <dbReference type="EMBL" id="QIE59600.1"/>
    </source>
</evidence>
<keyword evidence="6" id="KW-1133">Transmembrane helix</keyword>
<sequence>MKKSIIFFLTYACPIWIAVTFAQQDNAIDTTRVSFNRLVDSSEIYYTSGNYKKSLEVNIKILNKAFEIGDPSLIHKGYRFLGYDFMALDDMVTAQENFVKSERYAIESKNDTAIAITYMDLANLYSYEEEGYDKAMKYHKKSIEKFKKIKDSLSLSKAYFNTVVTAFSEEKYKSGLYYLNKANELRKQAKSISFEAGIENLFGSYYISQNQFEKAEEAYLKAIEIGEKEELSAELENSYRGYSDVLFEKEEYVKAFEIRKIYEEYLLANSEIVKSAAANNVSSKFQIAEYQKSAEAAQQKNELQAELMETKNRTNTFLWFFSALGVVLTGYLFYAYRRRKRLVRELQIKNKEYLRAKEESDKLAKAKAEFFSTVSHELRTPLYGVIGLSTILLENKELEKHEEDLKSLKFSADYLLALINDVLQMNKIDSQSFDEDDAVFNLRELIGTIASSFEYMKLQHNNIFEITIEPQMPELLKGNSVRLSQILMNLIGNACKFTENGIIDINARVTNATEEDVMVQFTVKDTGMGIAKNKLESIFNEFSQIEAASQNYQGTGLGLPIVKKLLQQANSEINVLSEPGIGSTFTFTLLFDVLRKNNTQDTAPIIDTKQLASKRILIVEDNRINQTVTKKILENDGVLCEIAENGEEAIECVENETYDLVLMDINMPVKNGIEATQEIRKFNKNIPIIALTAVEVEEIRYRIFDCGMNDIIVKPYDVTKFRETIAKNLMTKDTSLKKSKTV</sequence>
<dbReference type="SUPFAM" id="SSF52172">
    <property type="entry name" value="CheY-like"/>
    <property type="match status" value="1"/>
</dbReference>
<name>A0A6G6GM83_9FLAO</name>
<dbReference type="FunFam" id="3.30.565.10:FF:000010">
    <property type="entry name" value="Sensor histidine kinase RcsC"/>
    <property type="match status" value="1"/>
</dbReference>
<dbReference type="PROSITE" id="PS50005">
    <property type="entry name" value="TPR"/>
    <property type="match status" value="1"/>
</dbReference>
<dbReference type="InterPro" id="IPR011006">
    <property type="entry name" value="CheY-like_superfamily"/>
</dbReference>
<dbReference type="SMART" id="SM00028">
    <property type="entry name" value="TPR"/>
    <property type="match status" value="2"/>
</dbReference>
<reference evidence="10 11" key="1">
    <citation type="submission" date="2020-02" db="EMBL/GenBank/DDBJ databases">
        <title>Complete genome sequence of Flavobacteriaceae bacterium.</title>
        <authorList>
            <person name="Kim S.-J."/>
            <person name="Kim Y.-S."/>
            <person name="Kim K.-H."/>
        </authorList>
    </citation>
    <scope>NUCLEOTIDE SEQUENCE [LARGE SCALE GENOMIC DNA]</scope>
    <source>
        <strain evidence="10 11">RR4-40</strain>
    </source>
</reference>
<dbReference type="RefSeq" id="WP_164679614.1">
    <property type="nucleotide sequence ID" value="NZ_CP049057.1"/>
</dbReference>
<dbReference type="PROSITE" id="PS50110">
    <property type="entry name" value="RESPONSE_REGULATORY"/>
    <property type="match status" value="1"/>
</dbReference>
<dbReference type="SMART" id="SM00387">
    <property type="entry name" value="HATPase_c"/>
    <property type="match status" value="1"/>
</dbReference>
<evidence type="ECO:0000256" key="4">
    <source>
        <dbReference type="PROSITE-ProRule" id="PRU00169"/>
    </source>
</evidence>
<dbReference type="InterPro" id="IPR003661">
    <property type="entry name" value="HisK_dim/P_dom"/>
</dbReference>
<evidence type="ECO:0000256" key="7">
    <source>
        <dbReference type="SAM" id="SignalP"/>
    </source>
</evidence>
<dbReference type="InterPro" id="IPR036890">
    <property type="entry name" value="HATPase_C_sf"/>
</dbReference>
<dbReference type="InterPro" id="IPR004358">
    <property type="entry name" value="Sig_transdc_His_kin-like_C"/>
</dbReference>
<feature type="chain" id="PRO_5026317911" description="histidine kinase" evidence="7">
    <location>
        <begin position="19"/>
        <end position="742"/>
    </location>
</feature>
<dbReference type="Proteomes" id="UP000505306">
    <property type="component" value="Chromosome"/>
</dbReference>
<dbReference type="EC" id="2.7.13.3" evidence="2"/>
<dbReference type="KEGG" id="mgel:G5B37_08500"/>
<evidence type="ECO:0000256" key="6">
    <source>
        <dbReference type="SAM" id="Phobius"/>
    </source>
</evidence>
<dbReference type="Gene3D" id="1.10.287.130">
    <property type="match status" value="1"/>
</dbReference>
<keyword evidence="3 4" id="KW-0597">Phosphoprotein</keyword>
<feature type="transmembrane region" description="Helical" evidence="6">
    <location>
        <begin position="317"/>
        <end position="336"/>
    </location>
</feature>
<dbReference type="InterPro" id="IPR019734">
    <property type="entry name" value="TPR_rpt"/>
</dbReference>
<dbReference type="Gene3D" id="1.25.40.10">
    <property type="entry name" value="Tetratricopeptide repeat domain"/>
    <property type="match status" value="1"/>
</dbReference>
<dbReference type="Gene3D" id="3.30.565.10">
    <property type="entry name" value="Histidine kinase-like ATPase, C-terminal domain"/>
    <property type="match status" value="1"/>
</dbReference>
<evidence type="ECO:0000313" key="11">
    <source>
        <dbReference type="Proteomes" id="UP000505306"/>
    </source>
</evidence>
<dbReference type="PANTHER" id="PTHR45339:SF5">
    <property type="entry name" value="HISTIDINE KINASE"/>
    <property type="match status" value="1"/>
</dbReference>
<dbReference type="SMART" id="SM00448">
    <property type="entry name" value="REC"/>
    <property type="match status" value="1"/>
</dbReference>